<evidence type="ECO:0000256" key="3">
    <source>
        <dbReference type="ARBA" id="ARBA00023274"/>
    </source>
</evidence>
<dbReference type="GO" id="GO:0005840">
    <property type="term" value="C:ribosome"/>
    <property type="evidence" value="ECO:0007669"/>
    <property type="project" value="UniProtKB-KW"/>
</dbReference>
<keyword evidence="2 5" id="KW-0689">Ribosomal protein</keyword>
<dbReference type="HAMAP" id="MF_00294">
    <property type="entry name" value="Ribosomal_bL33"/>
    <property type="match status" value="1"/>
</dbReference>
<keyword evidence="7" id="KW-1185">Reference proteome</keyword>
<dbReference type="NCBIfam" id="TIGR01023">
    <property type="entry name" value="rpmG_bact"/>
    <property type="match status" value="1"/>
</dbReference>
<dbReference type="Gene3D" id="2.20.28.120">
    <property type="entry name" value="Ribosomal protein L33"/>
    <property type="match status" value="1"/>
</dbReference>
<dbReference type="Pfam" id="PF00471">
    <property type="entry name" value="Ribosomal_L33"/>
    <property type="match status" value="1"/>
</dbReference>
<gene>
    <name evidence="5 6" type="primary">rpmG</name>
    <name evidence="6" type="ORF">QWT69_15870</name>
</gene>
<name>A0ABZ0L497_9BACL</name>
<keyword evidence="3 5" id="KW-0687">Ribonucleoprotein</keyword>
<evidence type="ECO:0000256" key="5">
    <source>
        <dbReference type="HAMAP-Rule" id="MF_00294"/>
    </source>
</evidence>
<dbReference type="Proteomes" id="UP001303902">
    <property type="component" value="Chromosome"/>
</dbReference>
<dbReference type="NCBIfam" id="NF001764">
    <property type="entry name" value="PRK00504.1"/>
    <property type="match status" value="1"/>
</dbReference>
<protein>
    <recommendedName>
        <fullName evidence="4 5">Large ribosomal subunit protein bL33</fullName>
    </recommendedName>
</protein>
<dbReference type="InterPro" id="IPR011332">
    <property type="entry name" value="Ribosomal_zn-bd"/>
</dbReference>
<evidence type="ECO:0000313" key="7">
    <source>
        <dbReference type="Proteomes" id="UP001303902"/>
    </source>
</evidence>
<accession>A0ABZ0L497</accession>
<comment type="similarity">
    <text evidence="1 5">Belongs to the bacterial ribosomal protein bL33 family.</text>
</comment>
<evidence type="ECO:0000256" key="2">
    <source>
        <dbReference type="ARBA" id="ARBA00022980"/>
    </source>
</evidence>
<dbReference type="InterPro" id="IPR001705">
    <property type="entry name" value="Ribosomal_bL33"/>
</dbReference>
<evidence type="ECO:0000256" key="4">
    <source>
        <dbReference type="ARBA" id="ARBA00035176"/>
    </source>
</evidence>
<proteinExistence type="inferred from homology"/>
<reference evidence="6 7" key="1">
    <citation type="submission" date="2023-06" db="EMBL/GenBank/DDBJ databases">
        <title>Sporosarcina sp. nov., isolated from Korean tranditional fermented seafood 'Jeotgal'.</title>
        <authorList>
            <person name="Yang A.I."/>
            <person name="Shin N.-R."/>
        </authorList>
    </citation>
    <scope>NUCLEOTIDE SEQUENCE [LARGE SCALE GENOMIC DNA]</scope>
    <source>
        <strain evidence="6 7">T2O-4</strain>
    </source>
</reference>
<evidence type="ECO:0000256" key="1">
    <source>
        <dbReference type="ARBA" id="ARBA00007596"/>
    </source>
</evidence>
<sequence>MSGKIILCCDRCGSRNYVTPVGGKQATVRFTVKKFCSQCNAHTEHKQSI</sequence>
<dbReference type="InterPro" id="IPR038584">
    <property type="entry name" value="Ribosomal_bL33_sf"/>
</dbReference>
<evidence type="ECO:0000313" key="6">
    <source>
        <dbReference type="EMBL" id="WOV87308.1"/>
    </source>
</evidence>
<dbReference type="EMBL" id="CP129118">
    <property type="protein sequence ID" value="WOV87308.1"/>
    <property type="molecule type" value="Genomic_DNA"/>
</dbReference>
<organism evidence="6 7">
    <name type="scientific">Sporosarcina oncorhynchi</name>
    <dbReference type="NCBI Taxonomy" id="3056444"/>
    <lineage>
        <taxon>Bacteria</taxon>
        <taxon>Bacillati</taxon>
        <taxon>Bacillota</taxon>
        <taxon>Bacilli</taxon>
        <taxon>Bacillales</taxon>
        <taxon>Caryophanaceae</taxon>
        <taxon>Sporosarcina</taxon>
    </lineage>
</organism>
<dbReference type="SUPFAM" id="SSF57829">
    <property type="entry name" value="Zn-binding ribosomal proteins"/>
    <property type="match status" value="1"/>
</dbReference>